<dbReference type="OrthoDB" id="511009at2759"/>
<dbReference type="InterPro" id="IPR013742">
    <property type="entry name" value="Whirly"/>
</dbReference>
<keyword evidence="2" id="KW-0809">Transit peptide</keyword>
<evidence type="ECO:0000256" key="1">
    <source>
        <dbReference type="ARBA" id="ARBA00006061"/>
    </source>
</evidence>
<dbReference type="AlphaFoldDB" id="A0A6I9QU53"/>
<feature type="region of interest" description="Disordered" evidence="3">
    <location>
        <begin position="55"/>
        <end position="76"/>
    </location>
</feature>
<dbReference type="Proteomes" id="UP000504607">
    <property type="component" value="Chromosome 3"/>
</dbReference>
<dbReference type="GO" id="GO:0006355">
    <property type="term" value="P:regulation of DNA-templated transcription"/>
    <property type="evidence" value="ECO:0007669"/>
    <property type="project" value="InterPro"/>
</dbReference>
<dbReference type="Gene3D" id="2.30.31.10">
    <property type="entry name" value="Transcriptional Coactivator Pc4, Chain A"/>
    <property type="match status" value="1"/>
</dbReference>
<comment type="similarity">
    <text evidence="1">Belongs to the Whirly family.</text>
</comment>
<evidence type="ECO:0000313" key="4">
    <source>
        <dbReference type="Proteomes" id="UP000504607"/>
    </source>
</evidence>
<dbReference type="RefSeq" id="XP_010915146.1">
    <property type="nucleotide sequence ID" value="XM_010916844.3"/>
</dbReference>
<protein>
    <submittedName>
        <fullName evidence="5 6">Single-stranded DNA-binding protein WHY1, chloroplastic isoform X1</fullName>
    </submittedName>
</protein>
<dbReference type="GO" id="GO:0003697">
    <property type="term" value="F:single-stranded DNA binding"/>
    <property type="evidence" value="ECO:0007669"/>
    <property type="project" value="InterPro"/>
</dbReference>
<dbReference type="Pfam" id="PF08536">
    <property type="entry name" value="Whirly"/>
    <property type="match status" value="1"/>
</dbReference>
<dbReference type="InterPro" id="IPR009044">
    <property type="entry name" value="ssDNA-bd_transcriptional_reg"/>
</dbReference>
<sequence>MPLRGSSLVSLQNSPSPHPLLPSNSFKNVLSPGTLAPNRKKLSVSCRRSDYFDQQRFASPTPRDSSFASQPPGGPAVQSSRVFVGYSIYKGKAALTVEPKAPEFTPLDSGAFKLSKEGFILLQFAPAAAARQYDWNRKQVFSLSVPEIGTLLALGGKDSCEFFHDPFKGRSEEGKIRKVFKAEPLPDGSGHFFNLSVQNRLLNVDESIYIPITKAEFAILNSAFNFILPYLLGWHAFANAIKPEDSIRSNNMTARSGAELEWGR</sequence>
<evidence type="ECO:0000313" key="6">
    <source>
        <dbReference type="RefSeq" id="XP_010915146.1"/>
    </source>
</evidence>
<dbReference type="GO" id="GO:0006952">
    <property type="term" value="P:defense response"/>
    <property type="evidence" value="ECO:0007669"/>
    <property type="project" value="InterPro"/>
</dbReference>
<evidence type="ECO:0000313" key="5">
    <source>
        <dbReference type="RefSeq" id="XP_010915145.1"/>
    </source>
</evidence>
<keyword evidence="5 6" id="KW-0238">DNA-binding</keyword>
<dbReference type="FunFam" id="2.30.31.10:FF:000002">
    <property type="entry name" value="Single-stranded DNA-binding protein WHY2, mitochondrial"/>
    <property type="match status" value="1"/>
</dbReference>
<dbReference type="SUPFAM" id="SSF54447">
    <property type="entry name" value="ssDNA-binding transcriptional regulator domain"/>
    <property type="match status" value="1"/>
</dbReference>
<dbReference type="KEGG" id="egu:105040360"/>
<evidence type="ECO:0000256" key="3">
    <source>
        <dbReference type="SAM" id="MobiDB-lite"/>
    </source>
</evidence>
<name>A0A6I9QU53_ELAGV</name>
<feature type="compositionally biased region" description="Low complexity" evidence="3">
    <location>
        <begin position="10"/>
        <end position="25"/>
    </location>
</feature>
<evidence type="ECO:0000256" key="2">
    <source>
        <dbReference type="ARBA" id="ARBA00022946"/>
    </source>
</evidence>
<gene>
    <name evidence="5 6" type="primary">LOC105040360</name>
</gene>
<dbReference type="GeneID" id="105040360"/>
<dbReference type="RefSeq" id="XP_010915145.1">
    <property type="nucleotide sequence ID" value="XM_010916843.3"/>
</dbReference>
<keyword evidence="4" id="KW-1185">Reference proteome</keyword>
<dbReference type="PANTHER" id="PTHR31745:SF2">
    <property type="entry name" value="SINGLE-STRANDED DNA-BINDING PROTEIN WHY1, CHLOROPLASTIC"/>
    <property type="match status" value="1"/>
</dbReference>
<dbReference type="PANTHER" id="PTHR31745">
    <property type="entry name" value="SINGLE-STRANDED DNA-BINDING PROTEIN WHY2, MITOCHONDRIAL"/>
    <property type="match status" value="1"/>
</dbReference>
<organism evidence="6">
    <name type="scientific">Elaeis guineensis var. tenera</name>
    <name type="common">Oil palm</name>
    <dbReference type="NCBI Taxonomy" id="51953"/>
    <lineage>
        <taxon>Eukaryota</taxon>
        <taxon>Viridiplantae</taxon>
        <taxon>Streptophyta</taxon>
        <taxon>Embryophyta</taxon>
        <taxon>Tracheophyta</taxon>
        <taxon>Spermatophyta</taxon>
        <taxon>Magnoliopsida</taxon>
        <taxon>Liliopsida</taxon>
        <taxon>Arecaceae</taxon>
        <taxon>Arecoideae</taxon>
        <taxon>Cocoseae</taxon>
        <taxon>Elaeidinae</taxon>
        <taxon>Elaeis</taxon>
    </lineage>
</organism>
<accession>A0A6I9QU53</accession>
<feature type="region of interest" description="Disordered" evidence="3">
    <location>
        <begin position="1"/>
        <end position="25"/>
    </location>
</feature>
<proteinExistence type="inferred from homology"/>
<reference evidence="6" key="1">
    <citation type="submission" date="2022-04" db="UniProtKB">
        <authorList>
            <consortium name="RefSeq"/>
        </authorList>
    </citation>
    <scope>IDENTIFICATION</scope>
</reference>
<feature type="compositionally biased region" description="Polar residues" evidence="3">
    <location>
        <begin position="56"/>
        <end position="69"/>
    </location>
</feature>